<reference evidence="1" key="1">
    <citation type="submission" date="2019-08" db="EMBL/GenBank/DDBJ databases">
        <authorList>
            <person name="Kucharzyk K."/>
            <person name="Murdoch R.W."/>
            <person name="Higgins S."/>
            <person name="Loffler F."/>
        </authorList>
    </citation>
    <scope>NUCLEOTIDE SEQUENCE</scope>
</reference>
<sequence>MPRNESALYHFEMIFNSNATSVAHDSVQAYLIMGEDIIPMERTPLLTNRWEVFAPVPAGKELVNYQYKVNYQWKDLGKRKENSKLSEPFELRIQD</sequence>
<evidence type="ECO:0000313" key="1">
    <source>
        <dbReference type="EMBL" id="MPN64663.1"/>
    </source>
</evidence>
<name>A0A645K0F5_9ZZZZ</name>
<accession>A0A645K0F5</accession>
<dbReference type="AlphaFoldDB" id="A0A645K0F5"/>
<gene>
    <name evidence="1" type="ORF">SDC9_212439</name>
</gene>
<protein>
    <submittedName>
        <fullName evidence="1">Uncharacterized protein</fullName>
    </submittedName>
</protein>
<dbReference type="EMBL" id="VSSQ01145841">
    <property type="protein sequence ID" value="MPN64663.1"/>
    <property type="molecule type" value="Genomic_DNA"/>
</dbReference>
<comment type="caution">
    <text evidence="1">The sequence shown here is derived from an EMBL/GenBank/DDBJ whole genome shotgun (WGS) entry which is preliminary data.</text>
</comment>
<organism evidence="1">
    <name type="scientific">bioreactor metagenome</name>
    <dbReference type="NCBI Taxonomy" id="1076179"/>
    <lineage>
        <taxon>unclassified sequences</taxon>
        <taxon>metagenomes</taxon>
        <taxon>ecological metagenomes</taxon>
    </lineage>
</organism>
<proteinExistence type="predicted"/>